<evidence type="ECO:0000256" key="2">
    <source>
        <dbReference type="ARBA" id="ARBA00012438"/>
    </source>
</evidence>
<dbReference type="InterPro" id="IPR000700">
    <property type="entry name" value="PAS-assoc_C"/>
</dbReference>
<dbReference type="Proteomes" id="UP000247512">
    <property type="component" value="Unassembled WGS sequence"/>
</dbReference>
<dbReference type="SUPFAM" id="SSF55874">
    <property type="entry name" value="ATPase domain of HSP90 chaperone/DNA topoisomerase II/histidine kinase"/>
    <property type="match status" value="1"/>
</dbReference>
<dbReference type="RefSeq" id="WP_078527261.1">
    <property type="nucleotide sequence ID" value="NZ_CP019875.1"/>
</dbReference>
<evidence type="ECO:0000259" key="12">
    <source>
        <dbReference type="PROSITE" id="PS50113"/>
    </source>
</evidence>
<evidence type="ECO:0000256" key="1">
    <source>
        <dbReference type="ARBA" id="ARBA00000085"/>
    </source>
</evidence>
<evidence type="ECO:0000256" key="3">
    <source>
        <dbReference type="ARBA" id="ARBA00022553"/>
    </source>
</evidence>
<dbReference type="KEGG" id="kna:B0W47_15645"/>
<keyword evidence="11" id="KW-0843">Virulence</keyword>
<dbReference type="InterPro" id="IPR035965">
    <property type="entry name" value="PAS-like_dom_sf"/>
</dbReference>
<gene>
    <name evidence="13" type="ORF">B0W47_15645</name>
    <name evidence="14" type="ORF">CDI09_06775</name>
</gene>
<dbReference type="PANTHER" id="PTHR41523:SF8">
    <property type="entry name" value="ETHYLENE RESPONSE SENSOR PROTEIN"/>
    <property type="match status" value="1"/>
</dbReference>
<dbReference type="PROSITE" id="PS50113">
    <property type="entry name" value="PAC"/>
    <property type="match status" value="1"/>
</dbReference>
<dbReference type="SMART" id="SM00911">
    <property type="entry name" value="HWE_HK"/>
    <property type="match status" value="1"/>
</dbReference>
<dbReference type="Gene3D" id="3.30.450.20">
    <property type="entry name" value="PAS domain"/>
    <property type="match status" value="1"/>
</dbReference>
<keyword evidence="4" id="KW-0285">Flavoprotein</keyword>
<reference evidence="13" key="2">
    <citation type="submission" date="2017-02" db="EMBL/GenBank/DDBJ databases">
        <authorList>
            <person name="Zhang H."/>
        </authorList>
    </citation>
    <scope>NUCLEOTIDE SEQUENCE</scope>
    <source>
        <strain evidence="13">RZS01</strain>
    </source>
</reference>
<dbReference type="InterPro" id="IPR036890">
    <property type="entry name" value="HATPase_C_sf"/>
</dbReference>
<keyword evidence="10" id="KW-0067">ATP-binding</keyword>
<reference evidence="14 16" key="3">
    <citation type="submission" date="2017-06" db="EMBL/GenBank/DDBJ databases">
        <title>A draft genome sequence of Komagataeibacter nataicola LMG 1536.</title>
        <authorList>
            <person name="Skraban J."/>
            <person name="Cleenwerck I."/>
            <person name="Vandamme P."/>
            <person name="Trcek J."/>
        </authorList>
    </citation>
    <scope>NUCLEOTIDE SEQUENCE [LARGE SCALE GENOMIC DNA]</scope>
    <source>
        <strain evidence="14 16">LMG 1536</strain>
    </source>
</reference>
<evidence type="ECO:0000313" key="14">
    <source>
        <dbReference type="EMBL" id="PYD66639.1"/>
    </source>
</evidence>
<organism evidence="13 15">
    <name type="scientific">Komagataeibacter nataicola</name>
    <dbReference type="NCBI Taxonomy" id="265960"/>
    <lineage>
        <taxon>Bacteria</taxon>
        <taxon>Pseudomonadati</taxon>
        <taxon>Pseudomonadota</taxon>
        <taxon>Alphaproteobacteria</taxon>
        <taxon>Acetobacterales</taxon>
        <taxon>Acetobacteraceae</taxon>
        <taxon>Komagataeibacter</taxon>
    </lineage>
</organism>
<sequence length="349" mass="38278">METAAKIYTSIIFPDILSRTDPHLFDLQKTMLDATLDCIKVLSVDGRLLTMNRAGCLALNVPQNSEFGMPWLSLLPEDVHQCGKEALQKAAKGHSARFHGRSESPDGLMYWDNLLTPLVDASGHVLSILCVSRDVTEKTKLEKELEESINREKLLSNEMQHRIKNLFSVVSGLIFIAEKEAARSNTQDTATHILREKLGALSRASDAVFSGIDSEVCDAGQSDLEALVRSVLRPYGDRCLIGGGHVSIPRKIMTTFALFLHELATNSVKYGALSTDGGDVTIRWKADGDMLDLTWIETGGPKISISPERSGFGSAMVDRIVQAAGGRIDRIWRPEGLVADLHLPVPTQD</sequence>
<keyword evidence="7" id="KW-0677">Repeat</keyword>
<accession>A0A9N7CCL9</accession>
<dbReference type="GO" id="GO:0005524">
    <property type="term" value="F:ATP binding"/>
    <property type="evidence" value="ECO:0007669"/>
    <property type="project" value="UniProtKB-KW"/>
</dbReference>
<dbReference type="SUPFAM" id="SSF55785">
    <property type="entry name" value="PYP-like sensor domain (PAS domain)"/>
    <property type="match status" value="1"/>
</dbReference>
<dbReference type="PANTHER" id="PTHR41523">
    <property type="entry name" value="TWO-COMPONENT SYSTEM SENSOR PROTEIN"/>
    <property type="match status" value="1"/>
</dbReference>
<evidence type="ECO:0000256" key="8">
    <source>
        <dbReference type="ARBA" id="ARBA00022741"/>
    </source>
</evidence>
<dbReference type="CDD" id="cd00130">
    <property type="entry name" value="PAS"/>
    <property type="match status" value="1"/>
</dbReference>
<evidence type="ECO:0000256" key="6">
    <source>
        <dbReference type="ARBA" id="ARBA00022679"/>
    </source>
</evidence>
<name>A0A9N7CCL9_9PROT</name>
<evidence type="ECO:0000313" key="13">
    <source>
        <dbReference type="EMBL" id="AQU88642.1"/>
    </source>
</evidence>
<dbReference type="InterPro" id="IPR000014">
    <property type="entry name" value="PAS"/>
</dbReference>
<dbReference type="Pfam" id="PF07536">
    <property type="entry name" value="HWE_HK"/>
    <property type="match status" value="1"/>
</dbReference>
<evidence type="ECO:0000313" key="15">
    <source>
        <dbReference type="Proteomes" id="UP000189683"/>
    </source>
</evidence>
<comment type="catalytic activity">
    <reaction evidence="1">
        <text>ATP + protein L-histidine = ADP + protein N-phospho-L-histidine.</text>
        <dbReference type="EC" id="2.7.13.3"/>
    </reaction>
</comment>
<keyword evidence="3" id="KW-0597">Phosphoprotein</keyword>
<evidence type="ECO:0000256" key="7">
    <source>
        <dbReference type="ARBA" id="ARBA00022737"/>
    </source>
</evidence>
<dbReference type="InterPro" id="IPR013656">
    <property type="entry name" value="PAS_4"/>
</dbReference>
<keyword evidence="6" id="KW-0808">Transferase</keyword>
<dbReference type="EMBL" id="NIRT01000009">
    <property type="protein sequence ID" value="PYD66639.1"/>
    <property type="molecule type" value="Genomic_DNA"/>
</dbReference>
<dbReference type="Pfam" id="PF08448">
    <property type="entry name" value="PAS_4"/>
    <property type="match status" value="1"/>
</dbReference>
<dbReference type="GO" id="GO:0004673">
    <property type="term" value="F:protein histidine kinase activity"/>
    <property type="evidence" value="ECO:0007669"/>
    <property type="project" value="UniProtKB-EC"/>
</dbReference>
<evidence type="ECO:0000256" key="9">
    <source>
        <dbReference type="ARBA" id="ARBA00022777"/>
    </source>
</evidence>
<evidence type="ECO:0000256" key="5">
    <source>
        <dbReference type="ARBA" id="ARBA00022643"/>
    </source>
</evidence>
<feature type="domain" description="PAC" evidence="12">
    <location>
        <begin position="96"/>
        <end position="147"/>
    </location>
</feature>
<proteinExistence type="predicted"/>
<dbReference type="OrthoDB" id="5287260at2"/>
<reference evidence="15" key="1">
    <citation type="submission" date="2017-02" db="EMBL/GenBank/DDBJ databases">
        <title>zhang.</title>
        <authorList>
            <person name="Zhang H."/>
        </authorList>
    </citation>
    <scope>NUCLEOTIDE SEQUENCE [LARGE SCALE GENOMIC DNA]</scope>
    <source>
        <strain evidence="15">RZS01</strain>
    </source>
</reference>
<protein>
    <recommendedName>
        <fullName evidence="2">histidine kinase</fullName>
        <ecNumber evidence="2">2.7.13.3</ecNumber>
    </recommendedName>
</protein>
<keyword evidence="9" id="KW-0418">Kinase</keyword>
<dbReference type="Gene3D" id="3.30.565.10">
    <property type="entry name" value="Histidine kinase-like ATPase, C-terminal domain"/>
    <property type="match status" value="1"/>
</dbReference>
<evidence type="ECO:0000256" key="4">
    <source>
        <dbReference type="ARBA" id="ARBA00022630"/>
    </source>
</evidence>
<evidence type="ECO:0000256" key="11">
    <source>
        <dbReference type="ARBA" id="ARBA00023026"/>
    </source>
</evidence>
<dbReference type="AlphaFoldDB" id="A0A9N7CCL9"/>
<dbReference type="EC" id="2.7.13.3" evidence="2"/>
<dbReference type="Proteomes" id="UP000189683">
    <property type="component" value="Chromosome"/>
</dbReference>
<evidence type="ECO:0000256" key="10">
    <source>
        <dbReference type="ARBA" id="ARBA00022840"/>
    </source>
</evidence>
<keyword evidence="16" id="KW-1185">Reference proteome</keyword>
<dbReference type="EMBL" id="CP019875">
    <property type="protein sequence ID" value="AQU88642.1"/>
    <property type="molecule type" value="Genomic_DNA"/>
</dbReference>
<evidence type="ECO:0000313" key="16">
    <source>
        <dbReference type="Proteomes" id="UP000247512"/>
    </source>
</evidence>
<keyword evidence="5" id="KW-0288">FMN</keyword>
<keyword evidence="8" id="KW-0547">Nucleotide-binding</keyword>
<dbReference type="InterPro" id="IPR011102">
    <property type="entry name" value="Sig_transdc_His_kinase_HWE"/>
</dbReference>